<sequence length="146" mass="16341">MFRRLTGVLLACLVCMLSVEVEAADEQSEIKALLDDFLIGASENNPAAHNKFWAEDLVYTSSAGERFGKAELMAELDQEKQNSERVDYSAQGVNIRLYGNVAVVTFKLVGHQNNQYRYYLNSGTLVKRFGQWQAVNWQATHASSSS</sequence>
<dbReference type="InterPro" id="IPR027843">
    <property type="entry name" value="DUF4440"/>
</dbReference>
<gene>
    <name evidence="3" type="ORF">GCM10009092_23750</name>
</gene>
<accession>A0ABN0X9S4</accession>
<feature type="domain" description="DUF4440" evidence="2">
    <location>
        <begin position="30"/>
        <end position="133"/>
    </location>
</feature>
<organism evidence="3 4">
    <name type="scientific">Bowmanella denitrificans</name>
    <dbReference type="NCBI Taxonomy" id="366582"/>
    <lineage>
        <taxon>Bacteria</taxon>
        <taxon>Pseudomonadati</taxon>
        <taxon>Pseudomonadota</taxon>
        <taxon>Gammaproteobacteria</taxon>
        <taxon>Alteromonadales</taxon>
        <taxon>Alteromonadaceae</taxon>
        <taxon>Bowmanella</taxon>
    </lineage>
</organism>
<feature type="signal peptide" evidence="1">
    <location>
        <begin position="1"/>
        <end position="23"/>
    </location>
</feature>
<protein>
    <recommendedName>
        <fullName evidence="2">DUF4440 domain-containing protein</fullName>
    </recommendedName>
</protein>
<name>A0ABN0X9S4_9ALTE</name>
<dbReference type="Pfam" id="PF14534">
    <property type="entry name" value="DUF4440"/>
    <property type="match status" value="1"/>
</dbReference>
<evidence type="ECO:0000313" key="4">
    <source>
        <dbReference type="Proteomes" id="UP001501757"/>
    </source>
</evidence>
<evidence type="ECO:0000259" key="2">
    <source>
        <dbReference type="Pfam" id="PF14534"/>
    </source>
</evidence>
<dbReference type="InterPro" id="IPR032710">
    <property type="entry name" value="NTF2-like_dom_sf"/>
</dbReference>
<feature type="chain" id="PRO_5045473517" description="DUF4440 domain-containing protein" evidence="1">
    <location>
        <begin position="24"/>
        <end position="146"/>
    </location>
</feature>
<dbReference type="EMBL" id="BAAAEI010000012">
    <property type="protein sequence ID" value="GAA0358795.1"/>
    <property type="molecule type" value="Genomic_DNA"/>
</dbReference>
<dbReference type="Proteomes" id="UP001501757">
    <property type="component" value="Unassembled WGS sequence"/>
</dbReference>
<comment type="caution">
    <text evidence="3">The sequence shown here is derived from an EMBL/GenBank/DDBJ whole genome shotgun (WGS) entry which is preliminary data.</text>
</comment>
<dbReference type="Gene3D" id="3.10.450.50">
    <property type="match status" value="1"/>
</dbReference>
<keyword evidence="4" id="KW-1185">Reference proteome</keyword>
<reference evidence="3 4" key="1">
    <citation type="journal article" date="2019" name="Int. J. Syst. Evol. Microbiol.">
        <title>The Global Catalogue of Microorganisms (GCM) 10K type strain sequencing project: providing services to taxonomists for standard genome sequencing and annotation.</title>
        <authorList>
            <consortium name="The Broad Institute Genomics Platform"/>
            <consortium name="The Broad Institute Genome Sequencing Center for Infectious Disease"/>
            <person name="Wu L."/>
            <person name="Ma J."/>
        </authorList>
    </citation>
    <scope>NUCLEOTIDE SEQUENCE [LARGE SCALE GENOMIC DNA]</scope>
    <source>
        <strain evidence="3 4">JCM 13378</strain>
    </source>
</reference>
<evidence type="ECO:0000256" key="1">
    <source>
        <dbReference type="SAM" id="SignalP"/>
    </source>
</evidence>
<dbReference type="SUPFAM" id="SSF54427">
    <property type="entry name" value="NTF2-like"/>
    <property type="match status" value="1"/>
</dbReference>
<dbReference type="RefSeq" id="WP_343845121.1">
    <property type="nucleotide sequence ID" value="NZ_BAAAEI010000012.1"/>
</dbReference>
<evidence type="ECO:0000313" key="3">
    <source>
        <dbReference type="EMBL" id="GAA0358795.1"/>
    </source>
</evidence>
<proteinExistence type="predicted"/>
<keyword evidence="1" id="KW-0732">Signal</keyword>